<evidence type="ECO:0000313" key="3">
    <source>
        <dbReference type="Proteomes" id="UP000237000"/>
    </source>
</evidence>
<organism evidence="2 3">
    <name type="scientific">Trema orientale</name>
    <name type="common">Charcoal tree</name>
    <name type="synonym">Celtis orientalis</name>
    <dbReference type="NCBI Taxonomy" id="63057"/>
    <lineage>
        <taxon>Eukaryota</taxon>
        <taxon>Viridiplantae</taxon>
        <taxon>Streptophyta</taxon>
        <taxon>Embryophyta</taxon>
        <taxon>Tracheophyta</taxon>
        <taxon>Spermatophyta</taxon>
        <taxon>Magnoliopsida</taxon>
        <taxon>eudicotyledons</taxon>
        <taxon>Gunneridae</taxon>
        <taxon>Pentapetalae</taxon>
        <taxon>rosids</taxon>
        <taxon>fabids</taxon>
        <taxon>Rosales</taxon>
        <taxon>Cannabaceae</taxon>
        <taxon>Trema</taxon>
    </lineage>
</organism>
<gene>
    <name evidence="2" type="ORF">TorRG33x02_181900</name>
</gene>
<sequence>MLGFWACLFVLILSLLNQSLTQDLRAQTRRDKLLFHLMPRFVPLDLGRFFEHTISLLSSSSKTTGF</sequence>
<comment type="caution">
    <text evidence="2">The sequence shown here is derived from an EMBL/GenBank/DDBJ whole genome shotgun (WGS) entry which is preliminary data.</text>
</comment>
<proteinExistence type="predicted"/>
<accession>A0A2P5EKE9</accession>
<evidence type="ECO:0000313" key="2">
    <source>
        <dbReference type="EMBL" id="PON85985.1"/>
    </source>
</evidence>
<protein>
    <submittedName>
        <fullName evidence="2">Uncharacterized protein</fullName>
    </submittedName>
</protein>
<reference evidence="3" key="1">
    <citation type="submission" date="2016-06" db="EMBL/GenBank/DDBJ databases">
        <title>Parallel loss of symbiosis genes in relatives of nitrogen-fixing non-legume Parasponia.</title>
        <authorList>
            <person name="Van Velzen R."/>
            <person name="Holmer R."/>
            <person name="Bu F."/>
            <person name="Rutten L."/>
            <person name="Van Zeijl A."/>
            <person name="Liu W."/>
            <person name="Santuari L."/>
            <person name="Cao Q."/>
            <person name="Sharma T."/>
            <person name="Shen D."/>
            <person name="Roswanjaya Y."/>
            <person name="Wardhani T."/>
            <person name="Kalhor M.S."/>
            <person name="Jansen J."/>
            <person name="Van den Hoogen J."/>
            <person name="Gungor B."/>
            <person name="Hartog M."/>
            <person name="Hontelez J."/>
            <person name="Verver J."/>
            <person name="Yang W.-C."/>
            <person name="Schijlen E."/>
            <person name="Repin R."/>
            <person name="Schilthuizen M."/>
            <person name="Schranz E."/>
            <person name="Heidstra R."/>
            <person name="Miyata K."/>
            <person name="Fedorova E."/>
            <person name="Kohlen W."/>
            <person name="Bisseling T."/>
            <person name="Smit S."/>
            <person name="Geurts R."/>
        </authorList>
    </citation>
    <scope>NUCLEOTIDE SEQUENCE [LARGE SCALE GENOMIC DNA]</scope>
    <source>
        <strain evidence="3">cv. RG33-2</strain>
    </source>
</reference>
<feature type="chain" id="PRO_5015166857" evidence="1">
    <location>
        <begin position="22"/>
        <end position="66"/>
    </location>
</feature>
<keyword evidence="1" id="KW-0732">Signal</keyword>
<dbReference type="AlphaFoldDB" id="A0A2P5EKE9"/>
<feature type="signal peptide" evidence="1">
    <location>
        <begin position="1"/>
        <end position="21"/>
    </location>
</feature>
<name>A0A2P5EKE9_TREOI</name>
<keyword evidence="3" id="KW-1185">Reference proteome</keyword>
<evidence type="ECO:0000256" key="1">
    <source>
        <dbReference type="SAM" id="SignalP"/>
    </source>
</evidence>
<dbReference type="Proteomes" id="UP000237000">
    <property type="component" value="Unassembled WGS sequence"/>
</dbReference>
<dbReference type="EMBL" id="JXTC01000138">
    <property type="protein sequence ID" value="PON85985.1"/>
    <property type="molecule type" value="Genomic_DNA"/>
</dbReference>
<dbReference type="InParanoid" id="A0A2P5EKE9"/>